<protein>
    <submittedName>
        <fullName evidence="3">Uncharacterized protein</fullName>
    </submittedName>
</protein>
<dbReference type="RefSeq" id="WP_085473227.1">
    <property type="nucleotide sequence ID" value="NZ_CP038029.1"/>
</dbReference>
<feature type="region of interest" description="Disordered" evidence="1">
    <location>
        <begin position="82"/>
        <end position="105"/>
    </location>
</feature>
<dbReference type="STRING" id="561061.SAMN05660862_2492"/>
<dbReference type="EMBL" id="FXAU01000004">
    <property type="protein sequence ID" value="SMG35191.1"/>
    <property type="molecule type" value="Genomic_DNA"/>
</dbReference>
<reference evidence="3 4" key="1">
    <citation type="submission" date="2017-04" db="EMBL/GenBank/DDBJ databases">
        <authorList>
            <person name="Afonso C.L."/>
            <person name="Miller P.J."/>
            <person name="Scott M.A."/>
            <person name="Spackman E."/>
            <person name="Goraichik I."/>
            <person name="Dimitrov K.M."/>
            <person name="Suarez D.L."/>
            <person name="Swayne D.E."/>
        </authorList>
    </citation>
    <scope>NUCLEOTIDE SEQUENCE [LARGE SCALE GENOMIC DNA]</scope>
    <source>
        <strain evidence="3 4">DSM 22418</strain>
    </source>
</reference>
<dbReference type="OrthoDB" id="849204at2"/>
<feature type="transmembrane region" description="Helical" evidence="2">
    <location>
        <begin position="47"/>
        <end position="66"/>
    </location>
</feature>
<gene>
    <name evidence="3" type="ORF">SAMN05660862_2492</name>
</gene>
<keyword evidence="2" id="KW-1133">Transmembrane helix</keyword>
<keyword evidence="4" id="KW-1185">Reference proteome</keyword>
<accession>A0A1X7K4C7</accession>
<feature type="compositionally biased region" description="Polar residues" evidence="1">
    <location>
        <begin position="88"/>
        <end position="99"/>
    </location>
</feature>
<keyword evidence="2" id="KW-0472">Membrane</keyword>
<dbReference type="AlphaFoldDB" id="A0A1X7K4C7"/>
<evidence type="ECO:0000256" key="2">
    <source>
        <dbReference type="SAM" id="Phobius"/>
    </source>
</evidence>
<keyword evidence="2" id="KW-0812">Transmembrane</keyword>
<name>A0A1X7K4C7_9SPHI</name>
<proteinExistence type="predicted"/>
<organism evidence="3 4">
    <name type="scientific">Sphingobacterium psychroaquaticum</name>
    <dbReference type="NCBI Taxonomy" id="561061"/>
    <lineage>
        <taxon>Bacteria</taxon>
        <taxon>Pseudomonadati</taxon>
        <taxon>Bacteroidota</taxon>
        <taxon>Sphingobacteriia</taxon>
        <taxon>Sphingobacteriales</taxon>
        <taxon>Sphingobacteriaceae</taxon>
        <taxon>Sphingobacterium</taxon>
    </lineage>
</organism>
<evidence type="ECO:0000256" key="1">
    <source>
        <dbReference type="SAM" id="MobiDB-lite"/>
    </source>
</evidence>
<evidence type="ECO:0000313" key="3">
    <source>
        <dbReference type="EMBL" id="SMG35191.1"/>
    </source>
</evidence>
<dbReference type="Proteomes" id="UP000192980">
    <property type="component" value="Unassembled WGS sequence"/>
</dbReference>
<evidence type="ECO:0000313" key="4">
    <source>
        <dbReference type="Proteomes" id="UP000192980"/>
    </source>
</evidence>
<sequence length="267" mass="29577">MNDKDLDKLFRERLTGVEPQPSSRVWENIEAELDATSGSSKVRKLTWLKYAAAAVAVVGIGVALYVQPVEMDSKVAKIEAQKERSDVNIPTTSQTTQQAKLDDTNEQQKVETLNRVPQPSSKQQTVERFAQVDMRKEKQQTVVSSSESAHQSSVDVETKKEQVSLAKIALAAVDIQPQKATSTQAYVTYQTVEVAPIRPLIDIVENEETMLASGKQKKEGLVSGLLNKISGALSSDEEGPIRFSNDEEGSFRLDINNGYAKNRLKRR</sequence>